<proteinExistence type="predicted"/>
<evidence type="ECO:0000259" key="1">
    <source>
        <dbReference type="Pfam" id="PF00668"/>
    </source>
</evidence>
<evidence type="ECO:0000313" key="3">
    <source>
        <dbReference type="Proteomes" id="UP000317940"/>
    </source>
</evidence>
<dbReference type="SUPFAM" id="SSF52777">
    <property type="entry name" value="CoA-dependent acyltransferases"/>
    <property type="match status" value="2"/>
</dbReference>
<dbReference type="GO" id="GO:0008610">
    <property type="term" value="P:lipid biosynthetic process"/>
    <property type="evidence" value="ECO:0007669"/>
    <property type="project" value="UniProtKB-ARBA"/>
</dbReference>
<evidence type="ECO:0000313" key="2">
    <source>
        <dbReference type="EMBL" id="TWG00729.1"/>
    </source>
</evidence>
<dbReference type="OrthoDB" id="9789603at2"/>
<name>A0A561UMZ2_9ACTN</name>
<dbReference type="AlphaFoldDB" id="A0A561UMZ2"/>
<dbReference type="EMBL" id="VIWT01000001">
    <property type="protein sequence ID" value="TWG00729.1"/>
    <property type="molecule type" value="Genomic_DNA"/>
</dbReference>
<dbReference type="GO" id="GO:0009239">
    <property type="term" value="P:enterobactin biosynthetic process"/>
    <property type="evidence" value="ECO:0007669"/>
    <property type="project" value="TreeGrafter"/>
</dbReference>
<dbReference type="InterPro" id="IPR001242">
    <property type="entry name" value="Condensation_dom"/>
</dbReference>
<feature type="domain" description="Condensation" evidence="1">
    <location>
        <begin position="40"/>
        <end position="453"/>
    </location>
</feature>
<dbReference type="RefSeq" id="WP_145906785.1">
    <property type="nucleotide sequence ID" value="NZ_BAAAMZ010000003.1"/>
</dbReference>
<reference evidence="2 3" key="1">
    <citation type="submission" date="2019-06" db="EMBL/GenBank/DDBJ databases">
        <title>Sequencing the genomes of 1000 actinobacteria strains.</title>
        <authorList>
            <person name="Klenk H.-P."/>
        </authorList>
    </citation>
    <scope>NUCLEOTIDE SEQUENCE [LARGE SCALE GENOMIC DNA]</scope>
    <source>
        <strain evidence="2 3">DSM 44826</strain>
    </source>
</reference>
<dbReference type="GO" id="GO:0005829">
    <property type="term" value="C:cytosol"/>
    <property type="evidence" value="ECO:0007669"/>
    <property type="project" value="TreeGrafter"/>
</dbReference>
<dbReference type="PANTHER" id="PTHR45527:SF1">
    <property type="entry name" value="FATTY ACID SYNTHASE"/>
    <property type="match status" value="1"/>
</dbReference>
<protein>
    <submittedName>
        <fullName evidence="2">Condensation domain-containing protein</fullName>
    </submittedName>
</protein>
<dbReference type="Gene3D" id="3.30.559.30">
    <property type="entry name" value="Nonribosomal peptide synthetase, condensation domain"/>
    <property type="match status" value="1"/>
</dbReference>
<dbReference type="Pfam" id="PF00668">
    <property type="entry name" value="Condensation"/>
    <property type="match status" value="1"/>
</dbReference>
<organism evidence="2 3">
    <name type="scientific">Kitasatospora viridis</name>
    <dbReference type="NCBI Taxonomy" id="281105"/>
    <lineage>
        <taxon>Bacteria</taxon>
        <taxon>Bacillati</taxon>
        <taxon>Actinomycetota</taxon>
        <taxon>Actinomycetes</taxon>
        <taxon>Kitasatosporales</taxon>
        <taxon>Streptomycetaceae</taxon>
        <taxon>Kitasatospora</taxon>
    </lineage>
</organism>
<dbReference type="Gene3D" id="3.30.559.10">
    <property type="entry name" value="Chloramphenicol acetyltransferase-like domain"/>
    <property type="match status" value="1"/>
</dbReference>
<sequence length="465" mass="50426">MTAATRRAAVLHRGPAALSQQLELERCHGRPDEAPRMFNATYTVAGPLDLERLRDALARVVARHSALRTSFEVGSDGVWALVHETAPVPLRVVELAADAGADPGTELDRLIDAESRRPLDRSAAPLFRLLVVRTGAGSHVLVFTFDHVIADGYALDLFLRDLSAAYATGPGVVDGPAGARTENAFLEWAEQQRQEIAAGEWAEAVDHWRAVLGTGPAASSIALPGHRGGERREQTADPAVESRCRQFPIGTELARGINRFAHAERLTEYSVGLAALNVLVATLTGLDRVTVNSTFLNRMDDTQLATVGWYACGMFPSTDVDRAQTFAEFADTTQEAVAEAIMHAGLPAGYLRRQIWTEGSAQARPLPIVYFMSGEDWGAGLELAGTTVAIREQEEEVDTYGIQFWITRDATGGHLHVLHLDSEYPPEAADALGRAYLDALRLLLDEPSRPLAESMRLIEGGFTAS</sequence>
<dbReference type="Proteomes" id="UP000317940">
    <property type="component" value="Unassembled WGS sequence"/>
</dbReference>
<gene>
    <name evidence="2" type="ORF">FHX73_114609</name>
</gene>
<dbReference type="InterPro" id="IPR023213">
    <property type="entry name" value="CAT-like_dom_sf"/>
</dbReference>
<dbReference type="GO" id="GO:0009366">
    <property type="term" value="C:enterobactin synthetase complex"/>
    <property type="evidence" value="ECO:0007669"/>
    <property type="project" value="TreeGrafter"/>
</dbReference>
<accession>A0A561UMZ2</accession>
<dbReference type="GO" id="GO:0047527">
    <property type="term" value="F:2,3-dihydroxybenzoate-serine ligase activity"/>
    <property type="evidence" value="ECO:0007669"/>
    <property type="project" value="TreeGrafter"/>
</dbReference>
<keyword evidence="3" id="KW-1185">Reference proteome</keyword>
<dbReference type="PANTHER" id="PTHR45527">
    <property type="entry name" value="NONRIBOSOMAL PEPTIDE SYNTHETASE"/>
    <property type="match status" value="1"/>
</dbReference>
<dbReference type="GO" id="GO:0031177">
    <property type="term" value="F:phosphopantetheine binding"/>
    <property type="evidence" value="ECO:0007669"/>
    <property type="project" value="TreeGrafter"/>
</dbReference>
<dbReference type="GO" id="GO:0043041">
    <property type="term" value="P:amino acid activation for nonribosomal peptide biosynthetic process"/>
    <property type="evidence" value="ECO:0007669"/>
    <property type="project" value="TreeGrafter"/>
</dbReference>
<comment type="caution">
    <text evidence="2">The sequence shown here is derived from an EMBL/GenBank/DDBJ whole genome shotgun (WGS) entry which is preliminary data.</text>
</comment>